<dbReference type="AlphaFoldDB" id="A0A9P7ARC1"/>
<dbReference type="EMBL" id="JABBWE010000024">
    <property type="protein sequence ID" value="KAG1794896.1"/>
    <property type="molecule type" value="Genomic_DNA"/>
</dbReference>
<gene>
    <name evidence="2" type="ORF">HD556DRAFT_1367800</name>
</gene>
<dbReference type="GeneID" id="64596611"/>
<organism evidence="2 3">
    <name type="scientific">Suillus plorans</name>
    <dbReference type="NCBI Taxonomy" id="116603"/>
    <lineage>
        <taxon>Eukaryota</taxon>
        <taxon>Fungi</taxon>
        <taxon>Dikarya</taxon>
        <taxon>Basidiomycota</taxon>
        <taxon>Agaricomycotina</taxon>
        <taxon>Agaricomycetes</taxon>
        <taxon>Agaricomycetidae</taxon>
        <taxon>Boletales</taxon>
        <taxon>Suillineae</taxon>
        <taxon>Suillaceae</taxon>
        <taxon>Suillus</taxon>
    </lineage>
</organism>
<protein>
    <submittedName>
        <fullName evidence="2">Uncharacterized protein</fullName>
    </submittedName>
</protein>
<dbReference type="Proteomes" id="UP000719766">
    <property type="component" value="Unassembled WGS sequence"/>
</dbReference>
<accession>A0A9P7ARC1</accession>
<proteinExistence type="predicted"/>
<sequence length="112" mass="12803">MFITTRFRFSLGFLFLLSIFVGVDVTGSIGYLYNSMMFPVEDYHRRQHSLVQLNRYHSFTGHTEFSGLLALTEHTMICNLIPYSHGPPNVLTKHLSTVACKKYSAFHILISA</sequence>
<dbReference type="RefSeq" id="XP_041160935.1">
    <property type="nucleotide sequence ID" value="XM_041302847.1"/>
</dbReference>
<reference evidence="2" key="1">
    <citation type="journal article" date="2020" name="New Phytol.">
        <title>Comparative genomics reveals dynamic genome evolution in host specialist ectomycorrhizal fungi.</title>
        <authorList>
            <person name="Lofgren L.A."/>
            <person name="Nguyen N.H."/>
            <person name="Vilgalys R."/>
            <person name="Ruytinx J."/>
            <person name="Liao H.L."/>
            <person name="Branco S."/>
            <person name="Kuo A."/>
            <person name="LaButti K."/>
            <person name="Lipzen A."/>
            <person name="Andreopoulos W."/>
            <person name="Pangilinan J."/>
            <person name="Riley R."/>
            <person name="Hundley H."/>
            <person name="Na H."/>
            <person name="Barry K."/>
            <person name="Grigoriev I.V."/>
            <person name="Stajich J.E."/>
            <person name="Kennedy P.G."/>
        </authorList>
    </citation>
    <scope>NUCLEOTIDE SEQUENCE</scope>
    <source>
        <strain evidence="2">S12</strain>
    </source>
</reference>
<keyword evidence="1" id="KW-1133">Transmembrane helix</keyword>
<evidence type="ECO:0000256" key="1">
    <source>
        <dbReference type="SAM" id="Phobius"/>
    </source>
</evidence>
<keyword evidence="1" id="KW-0472">Membrane</keyword>
<evidence type="ECO:0000313" key="2">
    <source>
        <dbReference type="EMBL" id="KAG1794896.1"/>
    </source>
</evidence>
<name>A0A9P7ARC1_9AGAM</name>
<feature type="transmembrane region" description="Helical" evidence="1">
    <location>
        <begin position="12"/>
        <end position="33"/>
    </location>
</feature>
<evidence type="ECO:0000313" key="3">
    <source>
        <dbReference type="Proteomes" id="UP000719766"/>
    </source>
</evidence>
<keyword evidence="1" id="KW-0812">Transmembrane</keyword>
<comment type="caution">
    <text evidence="2">The sequence shown here is derived from an EMBL/GenBank/DDBJ whole genome shotgun (WGS) entry which is preliminary data.</text>
</comment>
<keyword evidence="3" id="KW-1185">Reference proteome</keyword>